<evidence type="ECO:0000256" key="1">
    <source>
        <dbReference type="ARBA" id="ARBA00004275"/>
    </source>
</evidence>
<dbReference type="GO" id="GO:0005052">
    <property type="term" value="F:peroxisome matrix targeting signal-1 binding"/>
    <property type="evidence" value="ECO:0007669"/>
    <property type="project" value="TreeGrafter"/>
</dbReference>
<keyword evidence="6" id="KW-0963">Cytoplasm</keyword>
<evidence type="ECO:0000256" key="7">
    <source>
        <dbReference type="ARBA" id="ARBA00022499"/>
    </source>
</evidence>
<feature type="repeat" description="TPR" evidence="15">
    <location>
        <begin position="461"/>
        <end position="494"/>
    </location>
</feature>
<dbReference type="InterPro" id="IPR024111">
    <property type="entry name" value="PEX5/PEX5L"/>
</dbReference>
<dbReference type="Gene3D" id="1.25.40.10">
    <property type="entry name" value="Tetratricopeptide repeat domain"/>
    <property type="match status" value="1"/>
</dbReference>
<evidence type="ECO:0000256" key="4">
    <source>
        <dbReference type="ARBA" id="ARBA00014710"/>
    </source>
</evidence>
<evidence type="ECO:0000256" key="5">
    <source>
        <dbReference type="ARBA" id="ARBA00022448"/>
    </source>
</evidence>
<dbReference type="AlphaFoldDB" id="A0A194WTD5"/>
<evidence type="ECO:0000256" key="2">
    <source>
        <dbReference type="ARBA" id="ARBA00004496"/>
    </source>
</evidence>
<gene>
    <name evidence="17" type="ORF">LY89DRAFT_654979</name>
</gene>
<dbReference type="GO" id="GO:0005778">
    <property type="term" value="C:peroxisomal membrane"/>
    <property type="evidence" value="ECO:0007669"/>
    <property type="project" value="TreeGrafter"/>
</dbReference>
<evidence type="ECO:0000256" key="16">
    <source>
        <dbReference type="SAM" id="MobiDB-lite"/>
    </source>
</evidence>
<keyword evidence="10" id="KW-0832">Ubl conjugation</keyword>
<dbReference type="RefSeq" id="XP_018065578.1">
    <property type="nucleotide sequence ID" value="XM_018212324.1"/>
</dbReference>
<evidence type="ECO:0000313" key="17">
    <source>
        <dbReference type="EMBL" id="KUJ11223.1"/>
    </source>
</evidence>
<dbReference type="GeneID" id="28822050"/>
<protein>
    <recommendedName>
        <fullName evidence="4">Peroxisomal targeting signal receptor</fullName>
    </recommendedName>
    <alternativeName>
        <fullName evidence="14">Peroxin-5</fullName>
    </alternativeName>
</protein>
<dbReference type="FunCoup" id="A0A194WTD5">
    <property type="interactions" value="87"/>
</dbReference>
<dbReference type="STRING" id="149040.A0A194WTD5"/>
<proteinExistence type="inferred from homology"/>
<evidence type="ECO:0000256" key="13">
    <source>
        <dbReference type="ARBA" id="ARBA00023140"/>
    </source>
</evidence>
<dbReference type="PANTHER" id="PTHR10130:SF0">
    <property type="entry name" value="GH08708P"/>
    <property type="match status" value="1"/>
</dbReference>
<feature type="compositionally biased region" description="Polar residues" evidence="16">
    <location>
        <begin position="11"/>
        <end position="21"/>
    </location>
</feature>
<dbReference type="SUPFAM" id="SSF48452">
    <property type="entry name" value="TPR-like"/>
    <property type="match status" value="1"/>
</dbReference>
<evidence type="ECO:0000256" key="11">
    <source>
        <dbReference type="ARBA" id="ARBA00022927"/>
    </source>
</evidence>
<evidence type="ECO:0000256" key="3">
    <source>
        <dbReference type="ARBA" id="ARBA00005348"/>
    </source>
</evidence>
<feature type="repeat" description="TPR" evidence="15">
    <location>
        <begin position="350"/>
        <end position="383"/>
    </location>
</feature>
<dbReference type="GO" id="GO:0016560">
    <property type="term" value="P:protein import into peroxisome matrix, docking"/>
    <property type="evidence" value="ECO:0007669"/>
    <property type="project" value="TreeGrafter"/>
</dbReference>
<evidence type="ECO:0000256" key="9">
    <source>
        <dbReference type="ARBA" id="ARBA00022803"/>
    </source>
</evidence>
<dbReference type="SMART" id="SM00028">
    <property type="entry name" value="TPR"/>
    <property type="match status" value="4"/>
</dbReference>
<evidence type="ECO:0000313" key="18">
    <source>
        <dbReference type="Proteomes" id="UP000070700"/>
    </source>
</evidence>
<comment type="similarity">
    <text evidence="3">Belongs to the peroxisomal targeting signal receptor family.</text>
</comment>
<organism evidence="17 18">
    <name type="scientific">Mollisia scopiformis</name>
    <name type="common">Conifer needle endophyte fungus</name>
    <name type="synonym">Phialocephala scopiformis</name>
    <dbReference type="NCBI Taxonomy" id="149040"/>
    <lineage>
        <taxon>Eukaryota</taxon>
        <taxon>Fungi</taxon>
        <taxon>Dikarya</taxon>
        <taxon>Ascomycota</taxon>
        <taxon>Pezizomycotina</taxon>
        <taxon>Leotiomycetes</taxon>
        <taxon>Helotiales</taxon>
        <taxon>Mollisiaceae</taxon>
        <taxon>Mollisia</taxon>
    </lineage>
</organism>
<dbReference type="GO" id="GO:0005829">
    <property type="term" value="C:cytosol"/>
    <property type="evidence" value="ECO:0007669"/>
    <property type="project" value="TreeGrafter"/>
</dbReference>
<evidence type="ECO:0000256" key="10">
    <source>
        <dbReference type="ARBA" id="ARBA00022843"/>
    </source>
</evidence>
<keyword evidence="9 15" id="KW-0802">TPR repeat</keyword>
<evidence type="ECO:0000256" key="6">
    <source>
        <dbReference type="ARBA" id="ARBA00022490"/>
    </source>
</evidence>
<dbReference type="FunFam" id="1.25.40.10:FF:000218">
    <property type="entry name" value="Peroxisomal targeting signal receptor"/>
    <property type="match status" value="1"/>
</dbReference>
<dbReference type="KEGG" id="psco:LY89DRAFT_654979"/>
<evidence type="ECO:0000256" key="12">
    <source>
        <dbReference type="ARBA" id="ARBA00022966"/>
    </source>
</evidence>
<dbReference type="Proteomes" id="UP000070700">
    <property type="component" value="Unassembled WGS sequence"/>
</dbReference>
<sequence length="639" mass="70325">MSFLGGAECSTAGNPLSQFSKHVQDDKSLQRDRLVGRGPGPSLQGLRSNGGMGFSGSQDNMMNEFMQHNGQMPEAFAVQHDLHQMRSGSASPGLNGWAQEFNPGGETQARMEAAFGAPKGAAFSPADFAKFQQMNQSSAARTASPMNRPINNGIYQPQMGMGMMGMGGMGMNMGMMNRPYSSFQTPPPQQQEDKGKGKMIELDDEHWEEQFKQIDMQGQEVDESLAAEAELDQMDRSVLESETNEFGDFESIWRGIQAETAAAREMVADDNIGNHLGDDFGEWDGFDGLGTHSAQFRDPQLGDYMFESDNLFKDVNNPFEEGVRIMDEGGNLSLAALAFEAAVQKEPQHLEAWVRLGSAQAQNEKETPAIRAMAQALKIDPNNLSALMGLAVSYTNEGYDSTAYRTLERWLSIKYPNIVSPSDLSSEDEVGFTDRHILHEKVTDLFIRAAQLSPDGEHMDPDVQVGLGVLFYGAEEYDKAVDCFSAALASTEHGIVNRSDQLHLLWNRLGATLANSGRSEEAIAAYEKALTTRPNFVRARYNLGVSCINIGCYEEAASHLLGALAMHKVVETEGREKARDILGGSGVEEAELERMISQNQSTNLYDTLRRVFSQMGRRDLAERVVVGMDVEGFRGDFEF</sequence>
<comment type="subcellular location">
    <subcellularLocation>
        <location evidence="2">Cytoplasm</location>
    </subcellularLocation>
    <subcellularLocation>
        <location evidence="1">Peroxisome</location>
    </subcellularLocation>
</comment>
<keyword evidence="11" id="KW-0653">Protein transport</keyword>
<feature type="compositionally biased region" description="Basic and acidic residues" evidence="16">
    <location>
        <begin position="22"/>
        <end position="35"/>
    </location>
</feature>
<keyword evidence="7" id="KW-1017">Isopeptide bond</keyword>
<keyword evidence="8" id="KW-0677">Repeat</keyword>
<keyword evidence="18" id="KW-1185">Reference proteome</keyword>
<evidence type="ECO:0000256" key="14">
    <source>
        <dbReference type="ARBA" id="ARBA00032505"/>
    </source>
</evidence>
<evidence type="ECO:0000256" key="8">
    <source>
        <dbReference type="ARBA" id="ARBA00022737"/>
    </source>
</evidence>
<dbReference type="InParanoid" id="A0A194WTD5"/>
<reference evidence="17 18" key="1">
    <citation type="submission" date="2015-10" db="EMBL/GenBank/DDBJ databases">
        <title>Full genome of DAOMC 229536 Phialocephala scopiformis, a fungal endophyte of spruce producing the potent anti-insectan compound rugulosin.</title>
        <authorList>
            <consortium name="DOE Joint Genome Institute"/>
            <person name="Walker A.K."/>
            <person name="Frasz S.L."/>
            <person name="Seifert K.A."/>
            <person name="Miller J.D."/>
            <person name="Mondo S.J."/>
            <person name="Labutti K."/>
            <person name="Lipzen A."/>
            <person name="Dockter R."/>
            <person name="Kennedy M."/>
            <person name="Grigoriev I.V."/>
            <person name="Spatafora J.W."/>
        </authorList>
    </citation>
    <scope>NUCLEOTIDE SEQUENCE [LARGE SCALE GENOMIC DNA]</scope>
    <source>
        <strain evidence="17 18">CBS 120377</strain>
    </source>
</reference>
<dbReference type="InterPro" id="IPR011990">
    <property type="entry name" value="TPR-like_helical_dom_sf"/>
</dbReference>
<keyword evidence="13" id="KW-0576">Peroxisome</keyword>
<dbReference type="PANTHER" id="PTHR10130">
    <property type="entry name" value="PEROXISOMAL TARGETING SIGNAL 1 RECEPTOR PEX5"/>
    <property type="match status" value="1"/>
</dbReference>
<evidence type="ECO:0000256" key="15">
    <source>
        <dbReference type="PROSITE-ProRule" id="PRU00339"/>
    </source>
</evidence>
<keyword evidence="12" id="KW-0882">Thioester bond</keyword>
<feature type="region of interest" description="Disordered" evidence="16">
    <location>
        <begin position="1"/>
        <end position="60"/>
    </location>
</feature>
<dbReference type="EMBL" id="KQ947427">
    <property type="protein sequence ID" value="KUJ11223.1"/>
    <property type="molecule type" value="Genomic_DNA"/>
</dbReference>
<dbReference type="InterPro" id="IPR019734">
    <property type="entry name" value="TPR_rpt"/>
</dbReference>
<dbReference type="OrthoDB" id="10006023at2759"/>
<dbReference type="PROSITE" id="PS50005">
    <property type="entry name" value="TPR"/>
    <property type="match status" value="3"/>
</dbReference>
<dbReference type="Pfam" id="PF00515">
    <property type="entry name" value="TPR_1"/>
    <property type="match status" value="1"/>
</dbReference>
<keyword evidence="5" id="KW-0813">Transport</keyword>
<feature type="repeat" description="TPR" evidence="15">
    <location>
        <begin position="503"/>
        <end position="536"/>
    </location>
</feature>
<dbReference type="Pfam" id="PF13432">
    <property type="entry name" value="TPR_16"/>
    <property type="match status" value="1"/>
</dbReference>
<accession>A0A194WTD5</accession>
<name>A0A194WTD5_MOLSC</name>